<dbReference type="AlphaFoldDB" id="M0DQW0"/>
<sequence length="403" mass="42830">MLSLADIREARERVSGVARHTPLERSRSFSEMSGADLHLKLENFQRTGAFKIRGAMNRIATLTEAEREAGVVTASAGNHAQGVALAAGRAGVDATVVMPKFAPVSKVKATRGYGASVRLEGVDYDEAQAYAHQLEREEDRTYVHAFDDPVVMAGQGTLGLEIVDDCPELDTVVVPIGGGGLISGVAVAIKEQLPDVRVVGVQAEGAASAAKSLEAGELREIDSVDTIADGIATRSVGERTLEVMAEYVDEVVTVDDREIALALTLLLERSKTLVEGAGAVALAAVLSEAFEYDDGETVVAALCGGNIDLNRLGTVVRRGLVQMGRYLKITIDLKDRPGELERVSSIVARTGANVYAVHHDRTSRDVAVNAAELELELETDDAEHAADIVDALEAEGYDVEILS</sequence>
<evidence type="ECO:0000256" key="4">
    <source>
        <dbReference type="ARBA" id="ARBA00022898"/>
    </source>
</evidence>
<keyword evidence="5" id="KW-0456">Lyase</keyword>
<comment type="cofactor">
    <cofactor evidence="1">
        <name>pyridoxal 5'-phosphate</name>
        <dbReference type="ChEBI" id="CHEBI:597326"/>
    </cofactor>
</comment>
<dbReference type="GO" id="GO:0006565">
    <property type="term" value="P:L-serine catabolic process"/>
    <property type="evidence" value="ECO:0007669"/>
    <property type="project" value="TreeGrafter"/>
</dbReference>
<keyword evidence="4" id="KW-0663">Pyridoxal phosphate</keyword>
<dbReference type="InterPro" id="IPR002912">
    <property type="entry name" value="ACT_dom"/>
</dbReference>
<evidence type="ECO:0000313" key="7">
    <source>
        <dbReference type="EMBL" id="ELZ37233.1"/>
    </source>
</evidence>
<dbReference type="Pfam" id="PF00291">
    <property type="entry name" value="PALP"/>
    <property type="match status" value="1"/>
</dbReference>
<dbReference type="OrthoDB" id="9915at2157"/>
<dbReference type="PROSITE" id="PS51671">
    <property type="entry name" value="ACT"/>
    <property type="match status" value="1"/>
</dbReference>
<evidence type="ECO:0000313" key="8">
    <source>
        <dbReference type="Proteomes" id="UP000011523"/>
    </source>
</evidence>
<dbReference type="RefSeq" id="WP_006629458.1">
    <property type="nucleotide sequence ID" value="NZ_AOJD01000049.1"/>
</dbReference>
<comment type="similarity">
    <text evidence="2">Belongs to the serine/threonine dehydratase family.</text>
</comment>
<reference evidence="7 8" key="1">
    <citation type="journal article" date="2014" name="PLoS Genet.">
        <title>Phylogenetically driven sequencing of extremely halophilic archaea reveals strategies for static and dynamic osmo-response.</title>
        <authorList>
            <person name="Becker E.A."/>
            <person name="Seitzer P.M."/>
            <person name="Tritt A."/>
            <person name="Larsen D."/>
            <person name="Krusor M."/>
            <person name="Yao A.I."/>
            <person name="Wu D."/>
            <person name="Madern D."/>
            <person name="Eisen J.A."/>
            <person name="Darling A.E."/>
            <person name="Facciotti M.T."/>
        </authorList>
    </citation>
    <scope>NUCLEOTIDE SEQUENCE [LARGE SCALE GENOMIC DNA]</scope>
    <source>
        <strain evidence="7 8">DSM 14210</strain>
    </source>
</reference>
<dbReference type="InterPro" id="IPR050147">
    <property type="entry name" value="Ser/Thr_Dehydratase"/>
</dbReference>
<proteinExistence type="inferred from homology"/>
<dbReference type="Proteomes" id="UP000011523">
    <property type="component" value="Unassembled WGS sequence"/>
</dbReference>
<dbReference type="GO" id="GO:0006567">
    <property type="term" value="P:L-threonine catabolic process"/>
    <property type="evidence" value="ECO:0007669"/>
    <property type="project" value="InterPro"/>
</dbReference>
<dbReference type="Gene3D" id="3.30.70.260">
    <property type="match status" value="1"/>
</dbReference>
<accession>M0DQW0</accession>
<evidence type="ECO:0000256" key="5">
    <source>
        <dbReference type="ARBA" id="ARBA00023239"/>
    </source>
</evidence>
<evidence type="ECO:0000256" key="1">
    <source>
        <dbReference type="ARBA" id="ARBA00001933"/>
    </source>
</evidence>
<dbReference type="CDD" id="cd04886">
    <property type="entry name" value="ACT_ThrD-II-like"/>
    <property type="match status" value="1"/>
</dbReference>
<evidence type="ECO:0000256" key="2">
    <source>
        <dbReference type="ARBA" id="ARBA00010869"/>
    </source>
</evidence>
<dbReference type="EC" id="4.3.1.19" evidence="3"/>
<organism evidence="7 8">
    <name type="scientific">Halorubrum tebenquichense DSM 14210</name>
    <dbReference type="NCBI Taxonomy" id="1227485"/>
    <lineage>
        <taxon>Archaea</taxon>
        <taxon>Methanobacteriati</taxon>
        <taxon>Methanobacteriota</taxon>
        <taxon>Stenosarchaea group</taxon>
        <taxon>Halobacteria</taxon>
        <taxon>Halobacteriales</taxon>
        <taxon>Haloferacaceae</taxon>
        <taxon>Halorubrum</taxon>
    </lineage>
</organism>
<dbReference type="InterPro" id="IPR000634">
    <property type="entry name" value="Ser/Thr_deHydtase_PyrdxlP-BS"/>
</dbReference>
<evidence type="ECO:0000259" key="6">
    <source>
        <dbReference type="PROSITE" id="PS51671"/>
    </source>
</evidence>
<gene>
    <name evidence="7" type="ORF">C472_08946</name>
</gene>
<dbReference type="GO" id="GO:0009097">
    <property type="term" value="P:isoleucine biosynthetic process"/>
    <property type="evidence" value="ECO:0007669"/>
    <property type="project" value="TreeGrafter"/>
</dbReference>
<dbReference type="GO" id="GO:0030170">
    <property type="term" value="F:pyridoxal phosphate binding"/>
    <property type="evidence" value="ECO:0007669"/>
    <property type="project" value="InterPro"/>
</dbReference>
<dbReference type="PROSITE" id="PS00165">
    <property type="entry name" value="DEHYDRATASE_SER_THR"/>
    <property type="match status" value="1"/>
</dbReference>
<dbReference type="SUPFAM" id="SSF53686">
    <property type="entry name" value="Tryptophan synthase beta subunit-like PLP-dependent enzymes"/>
    <property type="match status" value="1"/>
</dbReference>
<dbReference type="EMBL" id="AOJD01000049">
    <property type="protein sequence ID" value="ELZ37233.1"/>
    <property type="molecule type" value="Genomic_DNA"/>
</dbReference>
<dbReference type="InterPro" id="IPR036052">
    <property type="entry name" value="TrpB-like_PALP_sf"/>
</dbReference>
<dbReference type="Gene3D" id="3.40.50.1100">
    <property type="match status" value="2"/>
</dbReference>
<keyword evidence="8" id="KW-1185">Reference proteome</keyword>
<evidence type="ECO:0000256" key="3">
    <source>
        <dbReference type="ARBA" id="ARBA00012096"/>
    </source>
</evidence>
<dbReference type="CDD" id="cd01562">
    <property type="entry name" value="Thr-dehyd"/>
    <property type="match status" value="1"/>
</dbReference>
<dbReference type="FunFam" id="3.40.50.1100:FF:000007">
    <property type="entry name" value="L-threonine dehydratase catabolic TdcB"/>
    <property type="match status" value="1"/>
</dbReference>
<dbReference type="InterPro" id="IPR005789">
    <property type="entry name" value="Thr_deHydtase_catblc"/>
</dbReference>
<name>M0DQW0_9EURY</name>
<dbReference type="FunFam" id="3.40.50.1100:FF:000005">
    <property type="entry name" value="Threonine dehydratase catabolic"/>
    <property type="match status" value="1"/>
</dbReference>
<dbReference type="InterPro" id="IPR001926">
    <property type="entry name" value="TrpB-like_PALP"/>
</dbReference>
<dbReference type="PATRIC" id="fig|1227485.3.peg.1726"/>
<dbReference type="GO" id="GO:0004794">
    <property type="term" value="F:threonine deaminase activity"/>
    <property type="evidence" value="ECO:0007669"/>
    <property type="project" value="UniProtKB-EC"/>
</dbReference>
<protein>
    <recommendedName>
        <fullName evidence="3">threonine ammonia-lyase</fullName>
        <ecNumber evidence="3">4.3.1.19</ecNumber>
    </recommendedName>
</protein>
<dbReference type="NCBIfam" id="TIGR01127">
    <property type="entry name" value="ilvA_1Cterm"/>
    <property type="match status" value="1"/>
</dbReference>
<feature type="domain" description="ACT" evidence="6">
    <location>
        <begin position="328"/>
        <end position="403"/>
    </location>
</feature>
<dbReference type="GO" id="GO:0003941">
    <property type="term" value="F:L-serine ammonia-lyase activity"/>
    <property type="evidence" value="ECO:0007669"/>
    <property type="project" value="TreeGrafter"/>
</dbReference>
<dbReference type="InterPro" id="IPR044561">
    <property type="entry name" value="ACT_ThrD-II-like"/>
</dbReference>
<comment type="caution">
    <text evidence="7">The sequence shown here is derived from an EMBL/GenBank/DDBJ whole genome shotgun (WGS) entry which is preliminary data.</text>
</comment>
<dbReference type="PANTHER" id="PTHR48078">
    <property type="entry name" value="THREONINE DEHYDRATASE, MITOCHONDRIAL-RELATED"/>
    <property type="match status" value="1"/>
</dbReference>
<dbReference type="PANTHER" id="PTHR48078:SF6">
    <property type="entry name" value="L-THREONINE DEHYDRATASE CATABOLIC TDCB"/>
    <property type="match status" value="1"/>
</dbReference>